<dbReference type="EMBL" id="UGNP01000001">
    <property type="protein sequence ID" value="STX10978.1"/>
    <property type="molecule type" value="Genomic_DNA"/>
</dbReference>
<comment type="caution">
    <text evidence="1">The sequence shown here is derived from an EMBL/GenBank/DDBJ whole genome shotgun (WGS) entry which is preliminary data.</text>
</comment>
<accession>A0A2U3AA10</accession>
<dbReference type="Proteomes" id="UP000294641">
    <property type="component" value="Unassembled WGS sequence"/>
</dbReference>
<dbReference type="EMBL" id="SNZG01000039">
    <property type="protein sequence ID" value="TDR34388.1"/>
    <property type="molecule type" value="Genomic_DNA"/>
</dbReference>
<proteinExistence type="predicted"/>
<name>A0A2U3AA10_9BACL</name>
<reference evidence="1 3" key="1">
    <citation type="submission" date="2018-06" db="EMBL/GenBank/DDBJ databases">
        <authorList>
            <consortium name="Pathogen Informatics"/>
            <person name="Doyle S."/>
        </authorList>
    </citation>
    <scope>NUCLEOTIDE SEQUENCE [LARGE SCALE GENOMIC DNA]</scope>
    <source>
        <strain evidence="1 3">NCTC10597</strain>
    </source>
</reference>
<gene>
    <name evidence="2" type="ORF">DFR61_13924</name>
    <name evidence="1" type="ORF">NCTC10597_02771</name>
</gene>
<dbReference type="OrthoDB" id="1725673at2"/>
<evidence type="ECO:0000313" key="1">
    <source>
        <dbReference type="EMBL" id="STX10978.1"/>
    </source>
</evidence>
<evidence type="ECO:0000313" key="4">
    <source>
        <dbReference type="Proteomes" id="UP000294641"/>
    </source>
</evidence>
<dbReference type="RefSeq" id="WP_109350613.1">
    <property type="nucleotide sequence ID" value="NZ_BJUE01000045.1"/>
</dbReference>
<protein>
    <submittedName>
        <fullName evidence="1">Uncharacterized protein</fullName>
    </submittedName>
</protein>
<sequence length="104" mass="12246">MENEKYPMCHLYAQKDWADDGHIIANKEGLERLRNLIDLALEKGFGRAVFWPSDMEGYELYIACVSEKDINLIELPYTSDDYPNSGKMNKMYDLFPEKVYELRK</sequence>
<dbReference type="Proteomes" id="UP000254330">
    <property type="component" value="Unassembled WGS sequence"/>
</dbReference>
<organism evidence="1 3">
    <name type="scientific">Kurthia zopfii</name>
    <dbReference type="NCBI Taxonomy" id="1650"/>
    <lineage>
        <taxon>Bacteria</taxon>
        <taxon>Bacillati</taxon>
        <taxon>Bacillota</taxon>
        <taxon>Bacilli</taxon>
        <taxon>Bacillales</taxon>
        <taxon>Caryophanaceae</taxon>
        <taxon>Kurthia</taxon>
    </lineage>
</organism>
<evidence type="ECO:0000313" key="2">
    <source>
        <dbReference type="EMBL" id="TDR34388.1"/>
    </source>
</evidence>
<keyword evidence="4" id="KW-1185">Reference proteome</keyword>
<reference evidence="2 4" key="2">
    <citation type="submission" date="2019-03" db="EMBL/GenBank/DDBJ databases">
        <title>Genomic Encyclopedia of Type Strains, Phase IV (KMG-IV): sequencing the most valuable type-strain genomes for metagenomic binning, comparative biology and taxonomic classification.</title>
        <authorList>
            <person name="Goeker M."/>
        </authorList>
    </citation>
    <scope>NUCLEOTIDE SEQUENCE [LARGE SCALE GENOMIC DNA]</scope>
    <source>
        <strain evidence="2 4">DSM 20580</strain>
    </source>
</reference>
<dbReference type="AlphaFoldDB" id="A0A2U3AA10"/>
<evidence type="ECO:0000313" key="3">
    <source>
        <dbReference type="Proteomes" id="UP000254330"/>
    </source>
</evidence>